<evidence type="ECO:0000256" key="3">
    <source>
        <dbReference type="ARBA" id="ARBA00022692"/>
    </source>
</evidence>
<evidence type="ECO:0000256" key="7">
    <source>
        <dbReference type="SAM" id="MobiDB-lite"/>
    </source>
</evidence>
<feature type="transmembrane region" description="Helical" evidence="8">
    <location>
        <begin position="219"/>
        <end position="238"/>
    </location>
</feature>
<reference evidence="11" key="1">
    <citation type="submission" date="2023-07" db="EMBL/GenBank/DDBJ databases">
        <title>A draft genome of Kazachstania heterogenica Y-27499.</title>
        <authorList>
            <person name="Donic C."/>
            <person name="Kralova J.S."/>
            <person name="Fidel L."/>
            <person name="Ben-Dor S."/>
            <person name="Jung S."/>
        </authorList>
    </citation>
    <scope>NUCLEOTIDE SEQUENCE [LARGE SCALE GENOMIC DNA]</scope>
    <source>
        <strain evidence="11">Y27499</strain>
    </source>
</reference>
<dbReference type="PANTHER" id="PTHR45649:SF7">
    <property type="entry name" value="CHOLINE TRANSPORT PROTEIN"/>
    <property type="match status" value="1"/>
</dbReference>
<keyword evidence="3 8" id="KW-0812">Transmembrane</keyword>
<evidence type="ECO:0000313" key="10">
    <source>
        <dbReference type="EMBL" id="KAK5778966.1"/>
    </source>
</evidence>
<dbReference type="PANTHER" id="PTHR45649">
    <property type="entry name" value="AMINO-ACID PERMEASE BAT1"/>
    <property type="match status" value="1"/>
</dbReference>
<evidence type="ECO:0000256" key="8">
    <source>
        <dbReference type="SAM" id="Phobius"/>
    </source>
</evidence>
<feature type="domain" description="TLDc" evidence="9">
    <location>
        <begin position="522"/>
        <end position="725"/>
    </location>
</feature>
<comment type="similarity">
    <text evidence="6">Belongs to the amino acid-polyamine-organocation (APC) superfamily. Amino acid/choline transporter (ACT) (TC 2.A.3.4) family.</text>
</comment>
<feature type="transmembrane region" description="Helical" evidence="8">
    <location>
        <begin position="292"/>
        <end position="317"/>
    </location>
</feature>
<dbReference type="FunFam" id="1.20.1740.10:FF:000046">
    <property type="entry name" value="Amino-acid permease, putative"/>
    <property type="match status" value="1"/>
</dbReference>
<dbReference type="InterPro" id="IPR002293">
    <property type="entry name" value="AA/rel_permease1"/>
</dbReference>
<feature type="region of interest" description="Disordered" evidence="7">
    <location>
        <begin position="56"/>
        <end position="78"/>
    </location>
</feature>
<dbReference type="AlphaFoldDB" id="A0AAN7ZXG2"/>
<name>A0AAN7ZXG2_9SACH</name>
<keyword evidence="11" id="KW-1185">Reference proteome</keyword>
<feature type="compositionally biased region" description="Acidic residues" evidence="7">
    <location>
        <begin position="66"/>
        <end position="75"/>
    </location>
</feature>
<sequence>MNNIIDRISIDSSLWNDTLHQRGSLVYNDSNSIIIVKENNKAFSKDSTSLKGDFKTTTGDKISENGDSDNNDGDNSDFSVHYDDNGEPILRKSFSLWSILGVGFGLTNSWFGISASMVTGISSGGPMMVVYGIIIVALISICIGISLGELSSAYPHAGGQFWWALQLAPPRYKRFAAYMCGSFAYAGSVFTSASTTLSVATEVVGMYALTHPNFKVERWHVFVTFELTHFFLMLFNCYGKLLPLISSSSLYISLTSFISITMTVLICSSGHFNDSKFVFATFYNETGWKNHVIAFIVGLINPAWSFSCLDCATHMAFEVEKPERVIPTAIMGTIAIGFVTSFSYVIAMFFSIRDMKSLIASTTGAPILNIYNQALGNQHGAVFLGCLILFTSFGCVIACHTWQARLCWSFSRDCGLPYSRIWSQVNPYVGVPLNAHLMSCGLISIIGLLYLASSTAFNSLITAFKGTKEFHLEQGYDIEKKQRQEQTQDEDFNEDVSVSDTDLQEYRLPINLLGFTSTTRNRLLTDEIGHELRILFPSRIQLYTDWTLIYSLEQHGASLHSLYGNIHNTIVPKRRVGYLIIIRDARGGIFGGYCNEPWLPNEHRRYGGNGECFLWKLVRAKNINLGKQEQGVLSESIGRHIQRQDSSSVVGWRLVGFPHTGVNEFTMYCTSKFLSMGAGDGHYGLWVDDGLLTGVSYHCLTFGNEPLSQEGEKFHITGLEVWRIGGR</sequence>
<dbReference type="Proteomes" id="UP001306508">
    <property type="component" value="Unassembled WGS sequence"/>
</dbReference>
<evidence type="ECO:0000256" key="6">
    <source>
        <dbReference type="ARBA" id="ARBA00061200"/>
    </source>
</evidence>
<comment type="subcellular location">
    <subcellularLocation>
        <location evidence="1">Membrane</location>
        <topology evidence="1">Multi-pass membrane protein</topology>
    </subcellularLocation>
</comment>
<dbReference type="GO" id="GO:0016020">
    <property type="term" value="C:membrane"/>
    <property type="evidence" value="ECO:0007669"/>
    <property type="project" value="UniProtKB-SubCell"/>
</dbReference>
<dbReference type="PROSITE" id="PS51886">
    <property type="entry name" value="TLDC"/>
    <property type="match status" value="1"/>
</dbReference>
<dbReference type="Gene3D" id="1.20.1740.10">
    <property type="entry name" value="Amino acid/polyamine transporter I"/>
    <property type="match status" value="1"/>
</dbReference>
<dbReference type="Pfam" id="PF07534">
    <property type="entry name" value="TLD"/>
    <property type="match status" value="2"/>
</dbReference>
<accession>A0AAN7ZXG2</accession>
<gene>
    <name evidence="10" type="ORF">RI543_003585</name>
</gene>
<dbReference type="InterPro" id="IPR004840">
    <property type="entry name" value="Amino_acid_permease_CS"/>
</dbReference>
<evidence type="ECO:0000256" key="4">
    <source>
        <dbReference type="ARBA" id="ARBA00022989"/>
    </source>
</evidence>
<keyword evidence="5 8" id="KW-0472">Membrane</keyword>
<evidence type="ECO:0000256" key="1">
    <source>
        <dbReference type="ARBA" id="ARBA00004141"/>
    </source>
</evidence>
<evidence type="ECO:0000313" key="11">
    <source>
        <dbReference type="Proteomes" id="UP001306508"/>
    </source>
</evidence>
<dbReference type="EMBL" id="JAWIZZ010000048">
    <property type="protein sequence ID" value="KAK5778966.1"/>
    <property type="molecule type" value="Genomic_DNA"/>
</dbReference>
<evidence type="ECO:0000256" key="2">
    <source>
        <dbReference type="ARBA" id="ARBA00022448"/>
    </source>
</evidence>
<dbReference type="GO" id="GO:0015101">
    <property type="term" value="F:organic cation transmembrane transporter activity"/>
    <property type="evidence" value="ECO:0007669"/>
    <property type="project" value="UniProtKB-ARBA"/>
</dbReference>
<protein>
    <recommendedName>
        <fullName evidence="9">TLDc domain-containing protein</fullName>
    </recommendedName>
</protein>
<feature type="transmembrane region" description="Helical" evidence="8">
    <location>
        <begin position="129"/>
        <end position="154"/>
    </location>
</feature>
<evidence type="ECO:0000259" key="9">
    <source>
        <dbReference type="PROSITE" id="PS51886"/>
    </source>
</evidence>
<comment type="caution">
    <text evidence="10">The sequence shown here is derived from an EMBL/GenBank/DDBJ whole genome shotgun (WGS) entry which is preliminary data.</text>
</comment>
<dbReference type="SMART" id="SM00584">
    <property type="entry name" value="TLDc"/>
    <property type="match status" value="1"/>
</dbReference>
<organism evidence="10 11">
    <name type="scientific">Arxiozyma heterogenica</name>
    <dbReference type="NCBI Taxonomy" id="278026"/>
    <lineage>
        <taxon>Eukaryota</taxon>
        <taxon>Fungi</taxon>
        <taxon>Dikarya</taxon>
        <taxon>Ascomycota</taxon>
        <taxon>Saccharomycotina</taxon>
        <taxon>Saccharomycetes</taxon>
        <taxon>Saccharomycetales</taxon>
        <taxon>Saccharomycetaceae</taxon>
        <taxon>Arxiozyma</taxon>
    </lineage>
</organism>
<dbReference type="GO" id="GO:0006865">
    <property type="term" value="P:amino acid transport"/>
    <property type="evidence" value="ECO:0007669"/>
    <property type="project" value="InterPro"/>
</dbReference>
<feature type="transmembrane region" description="Helical" evidence="8">
    <location>
        <begin position="329"/>
        <end position="352"/>
    </location>
</feature>
<dbReference type="PROSITE" id="PS00218">
    <property type="entry name" value="AMINO_ACID_PERMEASE_1"/>
    <property type="match status" value="1"/>
</dbReference>
<feature type="transmembrane region" description="Helical" evidence="8">
    <location>
        <begin position="381"/>
        <end position="402"/>
    </location>
</feature>
<proteinExistence type="inferred from homology"/>
<feature type="transmembrane region" description="Helical" evidence="8">
    <location>
        <begin position="94"/>
        <end position="117"/>
    </location>
</feature>
<feature type="transmembrane region" description="Helical" evidence="8">
    <location>
        <begin position="175"/>
        <end position="199"/>
    </location>
</feature>
<feature type="transmembrane region" description="Helical" evidence="8">
    <location>
        <begin position="250"/>
        <end position="272"/>
    </location>
</feature>
<keyword evidence="2" id="KW-0813">Transport</keyword>
<evidence type="ECO:0000256" key="5">
    <source>
        <dbReference type="ARBA" id="ARBA00023136"/>
    </source>
</evidence>
<dbReference type="InterPro" id="IPR006571">
    <property type="entry name" value="TLDc_dom"/>
</dbReference>
<keyword evidence="4 8" id="KW-1133">Transmembrane helix</keyword>
<dbReference type="Pfam" id="PF13520">
    <property type="entry name" value="AA_permease_2"/>
    <property type="match status" value="1"/>
</dbReference>